<feature type="transmembrane region" description="Helical" evidence="1">
    <location>
        <begin position="77"/>
        <end position="110"/>
    </location>
</feature>
<reference evidence="3" key="1">
    <citation type="submission" date="2020-06" db="EMBL/GenBank/DDBJ databases">
        <title>Unique genomic features of the anaerobic methanotrophic archaea.</title>
        <authorList>
            <person name="Chadwick G.L."/>
            <person name="Skennerton C.T."/>
            <person name="Laso-Perez R."/>
            <person name="Leu A.O."/>
            <person name="Speth D.R."/>
            <person name="Yu H."/>
            <person name="Morgan-Lang C."/>
            <person name="Hatzenpichler R."/>
            <person name="Goudeau D."/>
            <person name="Malmstrom R."/>
            <person name="Brazelton W.J."/>
            <person name="Woyke T."/>
            <person name="Hallam S.J."/>
            <person name="Tyson G.W."/>
            <person name="Wegener G."/>
            <person name="Boetius A."/>
            <person name="Orphan V."/>
        </authorList>
    </citation>
    <scope>NUCLEOTIDE SEQUENCE</scope>
</reference>
<evidence type="ECO:0000256" key="1">
    <source>
        <dbReference type="SAM" id="Phobius"/>
    </source>
</evidence>
<organism evidence="3">
    <name type="scientific">Candidatus Methanophagaceae archaeon ANME-1 ERB6</name>
    <dbReference type="NCBI Taxonomy" id="2759912"/>
    <lineage>
        <taxon>Archaea</taxon>
        <taxon>Methanobacteriati</taxon>
        <taxon>Methanobacteriota</taxon>
        <taxon>Stenosarchaea group</taxon>
        <taxon>Methanomicrobia</taxon>
        <taxon>Candidatus Methanophagales</taxon>
        <taxon>Candidatus Methanophagaceae</taxon>
    </lineage>
</organism>
<evidence type="ECO:0000313" key="3">
    <source>
        <dbReference type="EMBL" id="QNO52823.1"/>
    </source>
</evidence>
<keyword evidence="1" id="KW-1133">Transmembrane helix</keyword>
<keyword evidence="1" id="KW-0812">Transmembrane</keyword>
<sequence length="134" mass="15206">MIFCLATLFLISRARSGTTMAISNLLQVQPWEMVIPPLTLIYLLMVVLMASACSFFITKYLGEQFSRFFVKLPYRKILMAIAVFLSVLVFIFTGVLGLFILLVAVCIGLIPIYFGVRRSNCMGVLLLPIIMWLW</sequence>
<dbReference type="InterPro" id="IPR002823">
    <property type="entry name" value="DUF112_TM"/>
</dbReference>
<dbReference type="PANTHER" id="PTHR42204:SF1">
    <property type="entry name" value="INTEGRAL MEMBRANE PROTEIN"/>
    <property type="match status" value="1"/>
</dbReference>
<feature type="domain" description="DUF112" evidence="2">
    <location>
        <begin position="3"/>
        <end position="122"/>
    </location>
</feature>
<accession>A0A7G9YXT9</accession>
<evidence type="ECO:0000259" key="2">
    <source>
        <dbReference type="Pfam" id="PF01970"/>
    </source>
</evidence>
<feature type="transmembrane region" description="Helical" evidence="1">
    <location>
        <begin position="40"/>
        <end position="57"/>
    </location>
</feature>
<dbReference type="EMBL" id="MT631522">
    <property type="protein sequence ID" value="QNO52823.1"/>
    <property type="molecule type" value="Genomic_DNA"/>
</dbReference>
<name>A0A7G9YXT9_9EURY</name>
<proteinExistence type="predicted"/>
<dbReference type="AlphaFoldDB" id="A0A7G9YXT9"/>
<gene>
    <name evidence="3" type="ORF">KPNLKIIH_00015</name>
</gene>
<keyword evidence="1" id="KW-0472">Membrane</keyword>
<protein>
    <recommendedName>
        <fullName evidence="2">DUF112 domain-containing protein</fullName>
    </recommendedName>
</protein>
<dbReference type="PANTHER" id="PTHR42204">
    <property type="entry name" value="INTEGRAL MEMBRANE PROTEIN"/>
    <property type="match status" value="1"/>
</dbReference>
<dbReference type="Pfam" id="PF01970">
    <property type="entry name" value="TctA"/>
    <property type="match status" value="1"/>
</dbReference>